<organism evidence="1 2">
    <name type="scientific">Punica granatum</name>
    <name type="common">Pomegranate</name>
    <dbReference type="NCBI Taxonomy" id="22663"/>
    <lineage>
        <taxon>Eukaryota</taxon>
        <taxon>Viridiplantae</taxon>
        <taxon>Streptophyta</taxon>
        <taxon>Embryophyta</taxon>
        <taxon>Tracheophyta</taxon>
        <taxon>Spermatophyta</taxon>
        <taxon>Magnoliopsida</taxon>
        <taxon>eudicotyledons</taxon>
        <taxon>Gunneridae</taxon>
        <taxon>Pentapetalae</taxon>
        <taxon>rosids</taxon>
        <taxon>malvids</taxon>
        <taxon>Myrtales</taxon>
        <taxon>Lythraceae</taxon>
        <taxon>Punica</taxon>
    </lineage>
</organism>
<keyword evidence="2" id="KW-1185">Reference proteome</keyword>
<dbReference type="PANTHER" id="PTHR35046">
    <property type="entry name" value="ZINC KNUCKLE (CCHC-TYPE) FAMILY PROTEIN"/>
    <property type="match status" value="1"/>
</dbReference>
<evidence type="ECO:0000313" key="1">
    <source>
        <dbReference type="EMBL" id="PKI56656.1"/>
    </source>
</evidence>
<sequence length="280" mass="31204">NQRRPEIGAPSIPAVVAATPNRCRRPAQPPFSLCLQPTLRLTPTDNGVRCFGCGEVCHRQSKYKKAAGKKSFFVDMEKGDEEDVEEFEDPILNCEEVIDEEVLIGDTGTALVVRRSCLTPMVADDNCFVFENAKIVPVLSKETEKMTSMGGETKLLSLARFEEELNESPLVYVLIRKKVATEVTIPTAAAPVVVEFIDVFPDELPDGLPPLHDIQHQIDLEPRAALPNRPYYRMSPGEHEKLRRQVEELMVKGHVHESLSPCAVPALLTPKKDSSWRMCG</sequence>
<evidence type="ECO:0008006" key="3">
    <source>
        <dbReference type="Google" id="ProtNLM"/>
    </source>
</evidence>
<feature type="non-terminal residue" evidence="1">
    <location>
        <position position="1"/>
    </location>
</feature>
<reference evidence="1 2" key="1">
    <citation type="submission" date="2017-11" db="EMBL/GenBank/DDBJ databases">
        <title>De-novo sequencing of pomegranate (Punica granatum L.) genome.</title>
        <authorList>
            <person name="Akparov Z."/>
            <person name="Amiraslanov A."/>
            <person name="Hajiyeva S."/>
            <person name="Abbasov M."/>
            <person name="Kaur K."/>
            <person name="Hamwieh A."/>
            <person name="Solovyev V."/>
            <person name="Salamov A."/>
            <person name="Braich B."/>
            <person name="Kosarev P."/>
            <person name="Mahmoud A."/>
            <person name="Hajiyev E."/>
            <person name="Babayeva S."/>
            <person name="Izzatullayeva V."/>
            <person name="Mammadov A."/>
            <person name="Mammadov A."/>
            <person name="Sharifova S."/>
            <person name="Ojaghi J."/>
            <person name="Eynullazada K."/>
            <person name="Bayramov B."/>
            <person name="Abdulazimova A."/>
            <person name="Shahmuradov I."/>
        </authorList>
    </citation>
    <scope>NUCLEOTIDE SEQUENCE [LARGE SCALE GENOMIC DNA]</scope>
    <source>
        <strain evidence="2">cv. AG2017</strain>
        <tissue evidence="1">Leaf</tissue>
    </source>
</reference>
<dbReference type="InterPro" id="IPR043502">
    <property type="entry name" value="DNA/RNA_pol_sf"/>
</dbReference>
<dbReference type="AlphaFoldDB" id="A0A2I0JMA9"/>
<dbReference type="Proteomes" id="UP000233551">
    <property type="component" value="Unassembled WGS sequence"/>
</dbReference>
<comment type="caution">
    <text evidence="1">The sequence shown here is derived from an EMBL/GenBank/DDBJ whole genome shotgun (WGS) entry which is preliminary data.</text>
</comment>
<name>A0A2I0JMA9_PUNGR</name>
<proteinExistence type="predicted"/>
<dbReference type="Gene3D" id="3.10.10.10">
    <property type="entry name" value="HIV Type 1 Reverse Transcriptase, subunit A, domain 1"/>
    <property type="match status" value="1"/>
</dbReference>
<dbReference type="EMBL" id="PGOL01001587">
    <property type="protein sequence ID" value="PKI56656.1"/>
    <property type="molecule type" value="Genomic_DNA"/>
</dbReference>
<gene>
    <name evidence="1" type="ORF">CRG98_022944</name>
</gene>
<protein>
    <recommendedName>
        <fullName evidence="3">Reverse transcriptase domain-containing protein</fullName>
    </recommendedName>
</protein>
<accession>A0A2I0JMA9</accession>
<dbReference type="SUPFAM" id="SSF56672">
    <property type="entry name" value="DNA/RNA polymerases"/>
    <property type="match status" value="1"/>
</dbReference>
<dbReference type="PANTHER" id="PTHR35046:SF18">
    <property type="entry name" value="RNA-DIRECTED DNA POLYMERASE"/>
    <property type="match status" value="1"/>
</dbReference>
<evidence type="ECO:0000313" key="2">
    <source>
        <dbReference type="Proteomes" id="UP000233551"/>
    </source>
</evidence>
<dbReference type="STRING" id="22663.A0A2I0JMA9"/>